<dbReference type="GeneID" id="70237960"/>
<dbReference type="EMBL" id="JAEUBE010000414">
    <property type="protein sequence ID" value="KAH3661818.1"/>
    <property type="molecule type" value="Genomic_DNA"/>
</dbReference>
<name>A0A9P8T0J0_9ASCO</name>
<evidence type="ECO:0000313" key="2">
    <source>
        <dbReference type="EMBL" id="KAH3661818.1"/>
    </source>
</evidence>
<dbReference type="RefSeq" id="XP_046058922.1">
    <property type="nucleotide sequence ID" value="XM_046207237.1"/>
</dbReference>
<evidence type="ECO:0000313" key="3">
    <source>
        <dbReference type="Proteomes" id="UP000769157"/>
    </source>
</evidence>
<reference evidence="2" key="1">
    <citation type="journal article" date="2021" name="Open Biol.">
        <title>Shared evolutionary footprints suggest mitochondrial oxidative damage underlies multiple complex I losses in fungi.</title>
        <authorList>
            <person name="Schikora-Tamarit M.A."/>
            <person name="Marcet-Houben M."/>
            <person name="Nosek J."/>
            <person name="Gabaldon T."/>
        </authorList>
    </citation>
    <scope>NUCLEOTIDE SEQUENCE</scope>
    <source>
        <strain evidence="2">CBS6075</strain>
    </source>
</reference>
<accession>A0A9P8T0J0</accession>
<sequence>MGIVPMVLASNTGLALWEASEAGVEPESVSSGTMEKGFGPWSVSLRLCWEGGDGRDDCDCEGPIRGNSGNKESGLIGSLGLEMIEPLETFLFLFWYILLEFVSSKLSSNPEPEPLMPWNGSATDWLYFWSLLGTASPTTGLSVLELKLLIKVEKLLFIVFNGATYSSIGTIISPTFFC</sequence>
<proteinExistence type="predicted"/>
<dbReference type="AlphaFoldDB" id="A0A9P8T0J0"/>
<keyword evidence="1" id="KW-0472">Membrane</keyword>
<comment type="caution">
    <text evidence="2">The sequence shown here is derived from an EMBL/GenBank/DDBJ whole genome shotgun (WGS) entry which is preliminary data.</text>
</comment>
<organism evidence="2 3">
    <name type="scientific">Ogataea philodendri</name>
    <dbReference type="NCBI Taxonomy" id="1378263"/>
    <lineage>
        <taxon>Eukaryota</taxon>
        <taxon>Fungi</taxon>
        <taxon>Dikarya</taxon>
        <taxon>Ascomycota</taxon>
        <taxon>Saccharomycotina</taxon>
        <taxon>Pichiomycetes</taxon>
        <taxon>Pichiales</taxon>
        <taxon>Pichiaceae</taxon>
        <taxon>Ogataea</taxon>
    </lineage>
</organism>
<evidence type="ECO:0000256" key="1">
    <source>
        <dbReference type="SAM" id="Phobius"/>
    </source>
</evidence>
<reference evidence="2" key="2">
    <citation type="submission" date="2021-01" db="EMBL/GenBank/DDBJ databases">
        <authorList>
            <person name="Schikora-Tamarit M.A."/>
        </authorList>
    </citation>
    <scope>NUCLEOTIDE SEQUENCE</scope>
    <source>
        <strain evidence="2">CBS6075</strain>
    </source>
</reference>
<keyword evidence="1" id="KW-1133">Transmembrane helix</keyword>
<gene>
    <name evidence="2" type="ORF">OGAPHI_005996</name>
</gene>
<keyword evidence="3" id="KW-1185">Reference proteome</keyword>
<feature type="transmembrane region" description="Helical" evidence="1">
    <location>
        <begin position="126"/>
        <end position="144"/>
    </location>
</feature>
<feature type="transmembrane region" description="Helical" evidence="1">
    <location>
        <begin position="156"/>
        <end position="177"/>
    </location>
</feature>
<keyword evidence="1" id="KW-0812">Transmembrane</keyword>
<protein>
    <submittedName>
        <fullName evidence="2">Uncharacterized protein</fullName>
    </submittedName>
</protein>
<dbReference type="Proteomes" id="UP000769157">
    <property type="component" value="Unassembled WGS sequence"/>
</dbReference>